<dbReference type="InterPro" id="IPR036257">
    <property type="entry name" value="Cyt_c_oxidase_su2_TM_sf"/>
</dbReference>
<feature type="transmembrane region" description="Helical" evidence="18">
    <location>
        <begin position="60"/>
        <end position="78"/>
    </location>
</feature>
<evidence type="ECO:0000256" key="13">
    <source>
        <dbReference type="ARBA" id="ARBA00023136"/>
    </source>
</evidence>
<dbReference type="Pfam" id="PF00116">
    <property type="entry name" value="COX2"/>
    <property type="match status" value="1"/>
</dbReference>
<evidence type="ECO:0000256" key="6">
    <source>
        <dbReference type="ARBA" id="ARBA00022692"/>
    </source>
</evidence>
<keyword evidence="12 17" id="KW-0186">Copper</keyword>
<feature type="domain" description="Cytochrome c" evidence="21">
    <location>
        <begin position="204"/>
        <end position="303"/>
    </location>
</feature>
<comment type="subcellular location">
    <subcellularLocation>
        <location evidence="16">Cell membrane</location>
        <topology evidence="16">Multi-pass membrane protein</topology>
    </subcellularLocation>
    <subcellularLocation>
        <location evidence="1">Membrane</location>
        <topology evidence="1">Multi-pass membrane protein</topology>
    </subcellularLocation>
</comment>
<evidence type="ECO:0000256" key="7">
    <source>
        <dbReference type="ARBA" id="ARBA00022723"/>
    </source>
</evidence>
<keyword evidence="9 16" id="KW-0249">Electron transport</keyword>
<comment type="function">
    <text evidence="14 17">Subunits I and II form the functional core of the enzyme complex. Electrons originating in cytochrome c are transferred via heme a and Cu(A) to the binuclear center formed by heme a3 and Cu(B).</text>
</comment>
<dbReference type="Gene3D" id="1.10.760.10">
    <property type="entry name" value="Cytochrome c-like domain"/>
    <property type="match status" value="1"/>
</dbReference>
<dbReference type="Proteomes" id="UP000181901">
    <property type="component" value="Unassembled WGS sequence"/>
</dbReference>
<accession>A0A1J5NC35</accession>
<comment type="catalytic activity">
    <reaction evidence="17">
        <text>4 Fe(II)-[cytochrome c] + O2 + 8 H(+)(in) = 4 Fe(III)-[cytochrome c] + 2 H2O + 4 H(+)(out)</text>
        <dbReference type="Rhea" id="RHEA:11436"/>
        <dbReference type="Rhea" id="RHEA-COMP:10350"/>
        <dbReference type="Rhea" id="RHEA-COMP:14399"/>
        <dbReference type="ChEBI" id="CHEBI:15377"/>
        <dbReference type="ChEBI" id="CHEBI:15378"/>
        <dbReference type="ChEBI" id="CHEBI:15379"/>
        <dbReference type="ChEBI" id="CHEBI:29033"/>
        <dbReference type="ChEBI" id="CHEBI:29034"/>
        <dbReference type="EC" id="7.1.1.9"/>
    </reaction>
</comment>
<evidence type="ECO:0000256" key="18">
    <source>
        <dbReference type="SAM" id="Phobius"/>
    </source>
</evidence>
<evidence type="ECO:0000259" key="19">
    <source>
        <dbReference type="PROSITE" id="PS50857"/>
    </source>
</evidence>
<keyword evidence="13 18" id="KW-0472">Membrane</keyword>
<dbReference type="InterPro" id="IPR014222">
    <property type="entry name" value="Cyt_c_oxidase_su2"/>
</dbReference>
<organism evidence="22 23">
    <name type="scientific">Pseudodesulfovibrio hydrargyri</name>
    <dbReference type="NCBI Taxonomy" id="2125990"/>
    <lineage>
        <taxon>Bacteria</taxon>
        <taxon>Pseudomonadati</taxon>
        <taxon>Thermodesulfobacteriota</taxon>
        <taxon>Desulfovibrionia</taxon>
        <taxon>Desulfovibrionales</taxon>
        <taxon>Desulfovibrionaceae</taxon>
    </lineage>
</organism>
<comment type="similarity">
    <text evidence="2 16">Belongs to the cytochrome c oxidase subunit 2 family.</text>
</comment>
<evidence type="ECO:0000256" key="9">
    <source>
        <dbReference type="ARBA" id="ARBA00022982"/>
    </source>
</evidence>
<keyword evidence="11 15" id="KW-0408">Iron</keyword>
<dbReference type="OrthoDB" id="9781261at2"/>
<dbReference type="GO" id="GO:0005886">
    <property type="term" value="C:plasma membrane"/>
    <property type="evidence" value="ECO:0007669"/>
    <property type="project" value="UniProtKB-SubCell"/>
</dbReference>
<evidence type="ECO:0000313" key="22">
    <source>
        <dbReference type="EMBL" id="OIQ50783.1"/>
    </source>
</evidence>
<feature type="domain" description="Cytochrome oxidase subunit II transmembrane region profile" evidence="20">
    <location>
        <begin position="1"/>
        <end position="88"/>
    </location>
</feature>
<evidence type="ECO:0000256" key="15">
    <source>
        <dbReference type="PROSITE-ProRule" id="PRU00433"/>
    </source>
</evidence>
<evidence type="ECO:0000256" key="1">
    <source>
        <dbReference type="ARBA" id="ARBA00004141"/>
    </source>
</evidence>
<protein>
    <recommendedName>
        <fullName evidence="17">Cytochrome c oxidase subunit 2</fullName>
        <ecNumber evidence="17">7.1.1.9</ecNumber>
    </recommendedName>
</protein>
<name>A0A1J5NC35_9BACT</name>
<dbReference type="NCBIfam" id="TIGR02866">
    <property type="entry name" value="CoxB"/>
    <property type="match status" value="1"/>
</dbReference>
<dbReference type="PANTHER" id="PTHR22888:SF9">
    <property type="entry name" value="CYTOCHROME C OXIDASE SUBUNIT 2"/>
    <property type="match status" value="1"/>
</dbReference>
<dbReference type="EMBL" id="LKAQ01000004">
    <property type="protein sequence ID" value="OIQ50783.1"/>
    <property type="molecule type" value="Genomic_DNA"/>
</dbReference>
<sequence>MYPQIFTAAQGVDQAFLIILGFAVFILVAVTVTMLYFLWRYHYTRNPQPTDIKGSISLEILWTVLPTLIVLGLFWTGWTSFKAMRTIPEGAMTVAVEGRMWSWRFTYGNGRTSKELVIPVDTPVKLDLTTRDVIHSFYVPAMRVKWDLVPGMDTNAWIESDTVGDYDIFCAEYCGLKHADMITILRVVDQDDFDAWLNGKEEPAEEDLGMSLLEEFGCFDCHSMDLSADAAPSLLDLGSREETVILPDGTERKIKPDEAYIRQSVREPGAVLVKGWGDEMPPYGDELSDAQLGVMASYLLKGGQGKDKGAALADELGCLGCHTDDGTDDVGPTFLGLYGSERKGRTSDGKPYELKADDEYIRKAILEPSADVPEGYEDQMPAFDDLDEGSVDRLIGYIKSLAKKDGE</sequence>
<reference evidence="22 23" key="1">
    <citation type="submission" date="2015-09" db="EMBL/GenBank/DDBJ databases">
        <title>Genome of Desulfovibrio dechloracetivorans BerOc1, a mercury methylating strain isolated from highly hydrocarbons and metals contaminated coastal sediments.</title>
        <authorList>
            <person name="Goni Urriza M."/>
            <person name="Gassie C."/>
            <person name="Bouchez O."/>
            <person name="Klopp C."/>
            <person name="Ranchou-Peyruse A."/>
            <person name="Remy G."/>
        </authorList>
    </citation>
    <scope>NUCLEOTIDE SEQUENCE [LARGE SCALE GENOMIC DNA]</scope>
    <source>
        <strain evidence="22 23">BerOc1</strain>
    </source>
</reference>
<dbReference type="InterPro" id="IPR008972">
    <property type="entry name" value="Cupredoxin"/>
</dbReference>
<evidence type="ECO:0000256" key="10">
    <source>
        <dbReference type="ARBA" id="ARBA00022989"/>
    </source>
</evidence>
<evidence type="ECO:0000259" key="21">
    <source>
        <dbReference type="PROSITE" id="PS51007"/>
    </source>
</evidence>
<feature type="transmembrane region" description="Helical" evidence="18">
    <location>
        <begin position="15"/>
        <end position="39"/>
    </location>
</feature>
<dbReference type="Pfam" id="PF00034">
    <property type="entry name" value="Cytochrom_C"/>
    <property type="match status" value="1"/>
</dbReference>
<dbReference type="Pfam" id="PF02790">
    <property type="entry name" value="COX2_TM"/>
    <property type="match status" value="1"/>
</dbReference>
<evidence type="ECO:0000256" key="17">
    <source>
        <dbReference type="RuleBase" id="RU004024"/>
    </source>
</evidence>
<keyword evidence="22" id="KW-0560">Oxidoreductase</keyword>
<dbReference type="GO" id="GO:0042773">
    <property type="term" value="P:ATP synthesis coupled electron transport"/>
    <property type="evidence" value="ECO:0007669"/>
    <property type="project" value="TreeGrafter"/>
</dbReference>
<keyword evidence="3 16" id="KW-0813">Transport</keyword>
<dbReference type="GO" id="GO:0004129">
    <property type="term" value="F:cytochrome-c oxidase activity"/>
    <property type="evidence" value="ECO:0007669"/>
    <property type="project" value="UniProtKB-EC"/>
</dbReference>
<keyword evidence="7 15" id="KW-0479">Metal-binding</keyword>
<dbReference type="GO" id="GO:0016491">
    <property type="term" value="F:oxidoreductase activity"/>
    <property type="evidence" value="ECO:0007669"/>
    <property type="project" value="UniProtKB-KW"/>
</dbReference>
<dbReference type="PROSITE" id="PS00078">
    <property type="entry name" value="COX2"/>
    <property type="match status" value="1"/>
</dbReference>
<dbReference type="PROSITE" id="PS50857">
    <property type="entry name" value="COX2_CUA"/>
    <property type="match status" value="1"/>
</dbReference>
<evidence type="ECO:0000256" key="3">
    <source>
        <dbReference type="ARBA" id="ARBA00022448"/>
    </source>
</evidence>
<keyword evidence="23" id="KW-1185">Reference proteome</keyword>
<dbReference type="PROSITE" id="PS51007">
    <property type="entry name" value="CYTC"/>
    <property type="match status" value="2"/>
</dbReference>
<dbReference type="PROSITE" id="PS50999">
    <property type="entry name" value="COX2_TM"/>
    <property type="match status" value="1"/>
</dbReference>
<dbReference type="InterPro" id="IPR001505">
    <property type="entry name" value="Copper_CuA"/>
</dbReference>
<keyword evidence="4 15" id="KW-0349">Heme</keyword>
<comment type="cofactor">
    <cofactor evidence="17">
        <name>Cu cation</name>
        <dbReference type="ChEBI" id="CHEBI:23378"/>
    </cofactor>
    <text evidence="17">Binds a copper A center.</text>
</comment>
<dbReference type="InterPro" id="IPR036909">
    <property type="entry name" value="Cyt_c-like_dom_sf"/>
</dbReference>
<gene>
    <name evidence="22" type="primary">ctaC</name>
    <name evidence="22" type="ORF">BerOc1_02725</name>
</gene>
<dbReference type="EC" id="7.1.1.9" evidence="17"/>
<evidence type="ECO:0000256" key="16">
    <source>
        <dbReference type="RuleBase" id="RU000456"/>
    </source>
</evidence>
<keyword evidence="8" id="KW-1278">Translocase</keyword>
<proteinExistence type="inferred from homology"/>
<dbReference type="InterPro" id="IPR002429">
    <property type="entry name" value="CcO_II-like_C"/>
</dbReference>
<dbReference type="InterPro" id="IPR009056">
    <property type="entry name" value="Cyt_c-like_dom"/>
</dbReference>
<dbReference type="SUPFAM" id="SSF46626">
    <property type="entry name" value="Cytochrome c"/>
    <property type="match status" value="2"/>
</dbReference>
<evidence type="ECO:0000256" key="12">
    <source>
        <dbReference type="ARBA" id="ARBA00023008"/>
    </source>
</evidence>
<evidence type="ECO:0000256" key="8">
    <source>
        <dbReference type="ARBA" id="ARBA00022967"/>
    </source>
</evidence>
<dbReference type="Gene3D" id="1.10.287.90">
    <property type="match status" value="1"/>
</dbReference>
<dbReference type="RefSeq" id="WP_071546192.1">
    <property type="nucleotide sequence ID" value="NZ_LKAQ01000004.1"/>
</dbReference>
<dbReference type="GO" id="GO:0020037">
    <property type="term" value="F:heme binding"/>
    <property type="evidence" value="ECO:0007669"/>
    <property type="project" value="InterPro"/>
</dbReference>
<keyword evidence="5 16" id="KW-0679">Respiratory chain</keyword>
<dbReference type="PANTHER" id="PTHR22888">
    <property type="entry name" value="CYTOCHROME C OXIDASE, SUBUNIT II"/>
    <property type="match status" value="1"/>
</dbReference>
<keyword evidence="6 16" id="KW-0812">Transmembrane</keyword>
<dbReference type="Gene3D" id="2.60.40.420">
    <property type="entry name" value="Cupredoxins - blue copper proteins"/>
    <property type="match status" value="1"/>
</dbReference>
<evidence type="ECO:0000313" key="23">
    <source>
        <dbReference type="Proteomes" id="UP000181901"/>
    </source>
</evidence>
<feature type="domain" description="Cytochrome oxidase subunit II copper A binding" evidence="19">
    <location>
        <begin position="89"/>
        <end position="199"/>
    </location>
</feature>
<evidence type="ECO:0000256" key="11">
    <source>
        <dbReference type="ARBA" id="ARBA00023004"/>
    </source>
</evidence>
<dbReference type="AlphaFoldDB" id="A0A1J5NC35"/>
<dbReference type="CDD" id="cd13915">
    <property type="entry name" value="CuRO_HCO_II_like_2"/>
    <property type="match status" value="1"/>
</dbReference>
<keyword evidence="10 18" id="KW-1133">Transmembrane helix</keyword>
<feature type="domain" description="Cytochrome c" evidence="21">
    <location>
        <begin position="304"/>
        <end position="402"/>
    </location>
</feature>
<evidence type="ECO:0000259" key="20">
    <source>
        <dbReference type="PROSITE" id="PS50999"/>
    </source>
</evidence>
<evidence type="ECO:0000256" key="14">
    <source>
        <dbReference type="ARBA" id="ARBA00024688"/>
    </source>
</evidence>
<dbReference type="SUPFAM" id="SSF49503">
    <property type="entry name" value="Cupredoxins"/>
    <property type="match status" value="1"/>
</dbReference>
<evidence type="ECO:0000256" key="5">
    <source>
        <dbReference type="ARBA" id="ARBA00022660"/>
    </source>
</evidence>
<evidence type="ECO:0000256" key="4">
    <source>
        <dbReference type="ARBA" id="ARBA00022617"/>
    </source>
</evidence>
<dbReference type="SUPFAM" id="SSF81464">
    <property type="entry name" value="Cytochrome c oxidase subunit II-like, transmembrane region"/>
    <property type="match status" value="1"/>
</dbReference>
<evidence type="ECO:0000256" key="2">
    <source>
        <dbReference type="ARBA" id="ARBA00007866"/>
    </source>
</evidence>
<dbReference type="InterPro" id="IPR011759">
    <property type="entry name" value="Cyt_c_oxidase_su2_TM_dom"/>
</dbReference>
<dbReference type="GO" id="GO:0005507">
    <property type="term" value="F:copper ion binding"/>
    <property type="evidence" value="ECO:0007669"/>
    <property type="project" value="InterPro"/>
</dbReference>
<comment type="caution">
    <text evidence="22">The sequence shown here is derived from an EMBL/GenBank/DDBJ whole genome shotgun (WGS) entry which is preliminary data.</text>
</comment>
<dbReference type="InterPro" id="IPR045187">
    <property type="entry name" value="CcO_II"/>
</dbReference>